<accession>A0A5B8LRN7</accession>
<gene>
    <name evidence="1" type="ORF">FPZ08_07165</name>
</gene>
<protein>
    <recommendedName>
        <fullName evidence="3">Helix-turn-helix transcriptional regulator</fullName>
    </recommendedName>
</protein>
<dbReference type="OrthoDB" id="7605634at2"/>
<keyword evidence="2" id="KW-1185">Reference proteome</keyword>
<sequence>MNQQISFPEWVEREEQAGRGKPTVAAALKIEVASLYRYLSKDRVPSKAVMDRIIKASGGVVDIGWFYSPKVEQVA</sequence>
<evidence type="ECO:0008006" key="3">
    <source>
        <dbReference type="Google" id="ProtNLM"/>
    </source>
</evidence>
<proteinExistence type="predicted"/>
<dbReference type="KEGG" id="dea:FPZ08_07165"/>
<dbReference type="EMBL" id="CP042304">
    <property type="protein sequence ID" value="QDZ10549.1"/>
    <property type="molecule type" value="Genomic_DNA"/>
</dbReference>
<evidence type="ECO:0000313" key="2">
    <source>
        <dbReference type="Proteomes" id="UP000315364"/>
    </source>
</evidence>
<dbReference type="AlphaFoldDB" id="A0A5B8LRN7"/>
<name>A0A5B8LRN7_9HYPH</name>
<dbReference type="RefSeq" id="WP_146289336.1">
    <property type="nucleotide sequence ID" value="NZ_CP042304.1"/>
</dbReference>
<dbReference type="Proteomes" id="UP000315364">
    <property type="component" value="Chromosome"/>
</dbReference>
<reference evidence="1 2" key="1">
    <citation type="submission" date="2019-07" db="EMBL/GenBank/DDBJ databases">
        <title>Full genome sequence of Devosia sp. Gsoil 520.</title>
        <authorList>
            <person name="Im W.-T."/>
        </authorList>
    </citation>
    <scope>NUCLEOTIDE SEQUENCE [LARGE SCALE GENOMIC DNA]</scope>
    <source>
        <strain evidence="1 2">Gsoil 520</strain>
    </source>
</reference>
<organism evidence="1 2">
    <name type="scientific">Devosia ginsengisoli</name>
    <dbReference type="NCBI Taxonomy" id="400770"/>
    <lineage>
        <taxon>Bacteria</taxon>
        <taxon>Pseudomonadati</taxon>
        <taxon>Pseudomonadota</taxon>
        <taxon>Alphaproteobacteria</taxon>
        <taxon>Hyphomicrobiales</taxon>
        <taxon>Devosiaceae</taxon>
        <taxon>Devosia</taxon>
    </lineage>
</organism>
<evidence type="ECO:0000313" key="1">
    <source>
        <dbReference type="EMBL" id="QDZ10549.1"/>
    </source>
</evidence>